<dbReference type="PANTHER" id="PTHR47842">
    <property type="entry name" value="EXPRESSED PROTEIN"/>
    <property type="match status" value="1"/>
</dbReference>
<feature type="domain" description="AB hydrolase-1" evidence="2">
    <location>
        <begin position="10"/>
        <end position="182"/>
    </location>
</feature>
<sequence>MPDDKKTLLLVFIHGFKGNADTFSRFPQDLANLLSHTLPKIAVKAVQYPPYDTRGDLAQCVAHFLEWLQNLVIELEVKRGTKNAMGEAGVRVVLCGHSMGGIVAVEAVLSILHGGGEVVQRASDTVNSPASAEESKGMEGGHRREEGRASTRLDVPGREERAASAPPALDREEGAPGPPFFPYIQAVLAFDTPFLGISPGVLAHGAEEHLNTASSAYKAFGTASSIFGWNEAGTAPQPIANTSSKGLPAPNSSNGWGAWGKYAMYGGAAAALAGAAGAAYINRNQITQGLTWAGSHLEFVGCLARGAELQKRVERMVETERTKGVGFGNFYGVLGAGVEGKTKYAGEFVGKERTFCVIPTSDEDAKKTDAGKGGKSAQSSAKSSRSSSRQPPASKERKQDVAAEAEMAQEMNNGEEVHRYAKDATKGKGDWIKCVNGVAQDEVTAHRSMFAPARNPDYHAMTTRARDWLEGVVEEKWYESSGVEVVEGKGGKVVVVGGDDDGRRLEGSVEMLEA</sequence>
<evidence type="ECO:0000313" key="3">
    <source>
        <dbReference type="EMBL" id="KAK5109302.1"/>
    </source>
</evidence>
<feature type="region of interest" description="Disordered" evidence="1">
    <location>
        <begin position="122"/>
        <end position="176"/>
    </location>
</feature>
<reference evidence="3" key="1">
    <citation type="submission" date="2023-08" db="EMBL/GenBank/DDBJ databases">
        <title>Black Yeasts Isolated from many extreme environments.</title>
        <authorList>
            <person name="Coleine C."/>
            <person name="Stajich J.E."/>
            <person name="Selbmann L."/>
        </authorList>
    </citation>
    <scope>NUCLEOTIDE SEQUENCE</scope>
    <source>
        <strain evidence="3">CCFEE 5401</strain>
    </source>
</reference>
<organism evidence="3 4">
    <name type="scientific">Meristemomyces frigidus</name>
    <dbReference type="NCBI Taxonomy" id="1508187"/>
    <lineage>
        <taxon>Eukaryota</taxon>
        <taxon>Fungi</taxon>
        <taxon>Dikarya</taxon>
        <taxon>Ascomycota</taxon>
        <taxon>Pezizomycotina</taxon>
        <taxon>Dothideomycetes</taxon>
        <taxon>Dothideomycetidae</taxon>
        <taxon>Mycosphaerellales</taxon>
        <taxon>Teratosphaeriaceae</taxon>
        <taxon>Meristemomyces</taxon>
    </lineage>
</organism>
<evidence type="ECO:0000259" key="2">
    <source>
        <dbReference type="Pfam" id="PF12697"/>
    </source>
</evidence>
<feature type="compositionally biased region" description="Basic and acidic residues" evidence="1">
    <location>
        <begin position="363"/>
        <end position="372"/>
    </location>
</feature>
<dbReference type="SUPFAM" id="SSF53474">
    <property type="entry name" value="alpha/beta-Hydrolases"/>
    <property type="match status" value="1"/>
</dbReference>
<dbReference type="InterPro" id="IPR000073">
    <property type="entry name" value="AB_hydrolase_1"/>
</dbReference>
<evidence type="ECO:0000313" key="4">
    <source>
        <dbReference type="Proteomes" id="UP001310890"/>
    </source>
</evidence>
<evidence type="ECO:0000256" key="1">
    <source>
        <dbReference type="SAM" id="MobiDB-lite"/>
    </source>
</evidence>
<dbReference type="PANTHER" id="PTHR47842:SF1">
    <property type="entry name" value="DUF676 DOMAIN-CONTAINING PROTEIN"/>
    <property type="match status" value="1"/>
</dbReference>
<dbReference type="Pfam" id="PF12697">
    <property type="entry name" value="Abhydrolase_6"/>
    <property type="match status" value="1"/>
</dbReference>
<feature type="compositionally biased region" description="Basic and acidic residues" evidence="1">
    <location>
        <begin position="133"/>
        <end position="162"/>
    </location>
</feature>
<dbReference type="Proteomes" id="UP001310890">
    <property type="component" value="Unassembled WGS sequence"/>
</dbReference>
<proteinExistence type="predicted"/>
<dbReference type="EMBL" id="JAVRRL010000067">
    <property type="protein sequence ID" value="KAK5109302.1"/>
    <property type="molecule type" value="Genomic_DNA"/>
</dbReference>
<dbReference type="InterPro" id="IPR029058">
    <property type="entry name" value="AB_hydrolase_fold"/>
</dbReference>
<feature type="compositionally biased region" description="Low complexity" evidence="1">
    <location>
        <begin position="375"/>
        <end position="393"/>
    </location>
</feature>
<name>A0AAN7YDZ1_9PEZI</name>
<feature type="region of interest" description="Disordered" evidence="1">
    <location>
        <begin position="363"/>
        <end position="400"/>
    </location>
</feature>
<accession>A0AAN7YDZ1</accession>
<dbReference type="Gene3D" id="3.40.50.1820">
    <property type="entry name" value="alpha/beta hydrolase"/>
    <property type="match status" value="1"/>
</dbReference>
<gene>
    <name evidence="3" type="ORF">LTR62_007176</name>
</gene>
<protein>
    <recommendedName>
        <fullName evidence="2">AB hydrolase-1 domain-containing protein</fullName>
    </recommendedName>
</protein>
<dbReference type="AlphaFoldDB" id="A0AAN7YDZ1"/>
<comment type="caution">
    <text evidence="3">The sequence shown here is derived from an EMBL/GenBank/DDBJ whole genome shotgun (WGS) entry which is preliminary data.</text>
</comment>